<dbReference type="InterPro" id="IPR038578">
    <property type="entry name" value="GT29-like_sf"/>
</dbReference>
<keyword evidence="10" id="KW-0325">Glycoprotein</keyword>
<evidence type="ECO:0000256" key="6">
    <source>
        <dbReference type="ARBA" id="ARBA00022968"/>
    </source>
</evidence>
<dbReference type="RefSeq" id="XP_006811325.1">
    <property type="nucleotide sequence ID" value="XM_006811262.1"/>
</dbReference>
<dbReference type="PANTHER" id="PTHR11987">
    <property type="entry name" value="ALPHA-2,8-SIALYLTRANSFERASE"/>
    <property type="match status" value="1"/>
</dbReference>
<gene>
    <name evidence="12" type="primary">LOC102802945</name>
</gene>
<dbReference type="GeneID" id="102802945"/>
<comment type="similarity">
    <text evidence="2">Belongs to the glycosyltransferase 29 family.</text>
</comment>
<organism evidence="11 12">
    <name type="scientific">Saccoglossus kowalevskii</name>
    <name type="common">Acorn worm</name>
    <dbReference type="NCBI Taxonomy" id="10224"/>
    <lineage>
        <taxon>Eukaryota</taxon>
        <taxon>Metazoa</taxon>
        <taxon>Hemichordata</taxon>
        <taxon>Enteropneusta</taxon>
        <taxon>Harrimaniidae</taxon>
        <taxon>Saccoglossus</taxon>
    </lineage>
</organism>
<dbReference type="Proteomes" id="UP000694865">
    <property type="component" value="Unplaced"/>
</dbReference>
<keyword evidence="6" id="KW-0735">Signal-anchor</keyword>
<name>A0ABM0LU84_SACKO</name>
<accession>A0ABM0LU84</accession>
<evidence type="ECO:0000256" key="9">
    <source>
        <dbReference type="ARBA" id="ARBA00023136"/>
    </source>
</evidence>
<evidence type="ECO:0000256" key="7">
    <source>
        <dbReference type="ARBA" id="ARBA00022989"/>
    </source>
</evidence>
<dbReference type="InterPro" id="IPR001675">
    <property type="entry name" value="Glyco_trans_29"/>
</dbReference>
<dbReference type="Pfam" id="PF00777">
    <property type="entry name" value="Glyco_transf_29"/>
    <property type="match status" value="2"/>
</dbReference>
<proteinExistence type="inferred from homology"/>
<dbReference type="PANTHER" id="PTHR11987:SF36">
    <property type="entry name" value="SIA-ALPHA-2,3-GAL-BETA-1,4-GLCNAC-R:ALPHA 2,8-SIALYLTRANSFERASE"/>
    <property type="match status" value="1"/>
</dbReference>
<dbReference type="Gene3D" id="3.90.1480.20">
    <property type="entry name" value="Glycosyl transferase family 29"/>
    <property type="match status" value="2"/>
</dbReference>
<comment type="subcellular location">
    <subcellularLocation>
        <location evidence="1">Golgi apparatus membrane</location>
        <topology evidence="1">Single-pass type II membrane protein</topology>
    </subcellularLocation>
</comment>
<keyword evidence="4" id="KW-0808">Transferase</keyword>
<evidence type="ECO:0000256" key="3">
    <source>
        <dbReference type="ARBA" id="ARBA00022676"/>
    </source>
</evidence>
<evidence type="ECO:0000313" key="11">
    <source>
        <dbReference type="Proteomes" id="UP000694865"/>
    </source>
</evidence>
<evidence type="ECO:0000256" key="8">
    <source>
        <dbReference type="ARBA" id="ARBA00023034"/>
    </source>
</evidence>
<evidence type="ECO:0000256" key="2">
    <source>
        <dbReference type="ARBA" id="ARBA00006003"/>
    </source>
</evidence>
<dbReference type="InterPro" id="IPR050943">
    <property type="entry name" value="Glycosyltr_29_Sialyltrsf"/>
</dbReference>
<keyword evidence="7" id="KW-1133">Transmembrane helix</keyword>
<keyword evidence="3" id="KW-0328">Glycosyltransferase</keyword>
<evidence type="ECO:0000256" key="4">
    <source>
        <dbReference type="ARBA" id="ARBA00022679"/>
    </source>
</evidence>
<dbReference type="CDD" id="cd23963">
    <property type="entry name" value="GT29_ST8SIA"/>
    <property type="match status" value="2"/>
</dbReference>
<evidence type="ECO:0000256" key="5">
    <source>
        <dbReference type="ARBA" id="ARBA00022692"/>
    </source>
</evidence>
<reference evidence="12" key="1">
    <citation type="submission" date="2025-08" db="UniProtKB">
        <authorList>
            <consortium name="RefSeq"/>
        </authorList>
    </citation>
    <scope>IDENTIFICATION</scope>
    <source>
        <tissue evidence="12">Testes</tissue>
    </source>
</reference>
<sequence length="686" mass="79422">MAIYLTRRNRMNGDAKTDVTCMFKERLRYRIECEYWYYKITKKLDCFIDHWCINSGLAEHVIFIEQSHDKYRKHIRQLLPPTVDITVFKKRVAIQNLTFHNFAIEDEDTNKDNDNQTYTIPRQKTCAVVGNGGILLNSKCGEEINSNDFVFRCNIPEVQNFTKDVGDKTNITTVCSMQMYIAYNHLIGQNPNFLSHVPLQESISLYQFLNNSILWFPNPNEKLTAERLRTVLEFLKSNYSLVYQTAYTQKNLTKDFQSLLKKNPSSGMRTIAAALSMCDEVNVYGFYPLHTDPHGNPVPHHYYGYFAEKAWDYKDETKLQNMPEEFKLLQSWHANGIIRYYILWFSGNFDYGVSTKCNGGNGEIVEISGQNGNIYNAVCFYVLYDNSNVHNRPPYNKEYNISNPIPPTRKHIRQVLPTTLSIKVYKKKLAIQNMTFPTFSLNDGDIKMENDNQTYTLPRRKTCAVVGNGGILLNSKCGEEINSSDFVFRCNIPEVKNFVEDVGDKTNITTVCSMQMYIAYNHLIGQNQNFLLRVSLKDSIRLLQFFNNSILWFPNPKEKLTGEKLRAVLSFLKSNYGLVYQTAYSNRNLGNHFQRLLSKNPSSGMRTIAAALSMCDEVNVYGFYPLHTDPHGNPVPHHYYGYFAEKTWDYEDETKPQNMTEEFKILQSWHANGIIRLITSPCRLSD</sequence>
<keyword evidence="11" id="KW-1185">Reference proteome</keyword>
<keyword evidence="8" id="KW-0333">Golgi apparatus</keyword>
<evidence type="ECO:0000256" key="10">
    <source>
        <dbReference type="ARBA" id="ARBA00023180"/>
    </source>
</evidence>
<keyword evidence="9" id="KW-0472">Membrane</keyword>
<protein>
    <submittedName>
        <fullName evidence="12">Uncharacterized protein LOC102802945</fullName>
    </submittedName>
</protein>
<keyword evidence="5" id="KW-0812">Transmembrane</keyword>
<evidence type="ECO:0000313" key="12">
    <source>
        <dbReference type="RefSeq" id="XP_006811325.1"/>
    </source>
</evidence>
<evidence type="ECO:0000256" key="1">
    <source>
        <dbReference type="ARBA" id="ARBA00004323"/>
    </source>
</evidence>